<proteinExistence type="predicted"/>
<dbReference type="Ensembl" id="ENSLACT00000010927.1">
    <property type="protein sequence ID" value="ENSLACP00000010847.1"/>
    <property type="gene ID" value="ENSLACG00000009548.1"/>
</dbReference>
<dbReference type="InterPro" id="IPR052055">
    <property type="entry name" value="Hepadnavirus_pol/RT"/>
</dbReference>
<organism evidence="1 2">
    <name type="scientific">Latimeria chalumnae</name>
    <name type="common">Coelacanth</name>
    <dbReference type="NCBI Taxonomy" id="7897"/>
    <lineage>
        <taxon>Eukaryota</taxon>
        <taxon>Metazoa</taxon>
        <taxon>Chordata</taxon>
        <taxon>Craniata</taxon>
        <taxon>Vertebrata</taxon>
        <taxon>Euteleostomi</taxon>
        <taxon>Coelacanthiformes</taxon>
        <taxon>Coelacanthidae</taxon>
        <taxon>Latimeria</taxon>
    </lineage>
</organism>
<protein>
    <recommendedName>
        <fullName evidence="3">Reverse transcriptase domain-containing protein</fullName>
    </recommendedName>
</protein>
<reference evidence="1" key="3">
    <citation type="submission" date="2025-09" db="UniProtKB">
        <authorList>
            <consortium name="Ensembl"/>
        </authorList>
    </citation>
    <scope>IDENTIFICATION</scope>
</reference>
<dbReference type="EMBL" id="AFYH01094765">
    <property type="status" value="NOT_ANNOTATED_CDS"/>
    <property type="molecule type" value="Genomic_DNA"/>
</dbReference>
<dbReference type="PANTHER" id="PTHR33050:SF8">
    <property type="entry name" value="REVERSE TRANSCRIPTASE DOMAIN-CONTAINING PROTEIN"/>
    <property type="match status" value="1"/>
</dbReference>
<dbReference type="PANTHER" id="PTHR33050">
    <property type="entry name" value="REVERSE TRANSCRIPTASE DOMAIN-CONTAINING PROTEIN"/>
    <property type="match status" value="1"/>
</dbReference>
<dbReference type="eggNOG" id="KOG0017">
    <property type="taxonomic scope" value="Eukaryota"/>
</dbReference>
<dbReference type="EMBL" id="AFYH01094764">
    <property type="status" value="NOT_ANNOTATED_CDS"/>
    <property type="molecule type" value="Genomic_DNA"/>
</dbReference>
<evidence type="ECO:0000313" key="2">
    <source>
        <dbReference type="Proteomes" id="UP000008672"/>
    </source>
</evidence>
<accession>H3AMH6</accession>
<reference evidence="1" key="2">
    <citation type="submission" date="2025-08" db="UniProtKB">
        <authorList>
            <consortium name="Ensembl"/>
        </authorList>
    </citation>
    <scope>IDENTIFICATION</scope>
</reference>
<evidence type="ECO:0008006" key="3">
    <source>
        <dbReference type="Google" id="ProtNLM"/>
    </source>
</evidence>
<sequence length="433" mass="48599">GFTQGFWIHVMGSRTSLRAVNLKLATELSQIVKEKIPQEVSLGRMVGPFADPPYVDFRISPLGLVKKLKGENWLIYHLSFPWGNSQLTTVYAILSNAIAIKKNAGDAKADNKLLPIHPEDFNLLGFKFQGNIYVDKAMPMGCFISFKALKVFSTFFYLGSQQNLPTFGSMIHYLDDFLFMGPAAFRIICASLGVTLAEEKTQGPCTSLNFLSIELVSVAMQSKLPGDKINTLEKLTLYTISAKKLTLQHLQKLIGHLNFACYVLVLGHTFSRRIIAATKGLTNPFHHTRVTKSMRDFQVYSDTSGNGFSIYLNSERCADNWPAGKSRDITFLELFHFFVAGMIRGDCCVLFKTDNQSVVEIINRQSSRSGDIMLLVRPFIMQHLQMNIMFKAKHIAGKVNLIADTLSCSQWEIFHTLILEASPVPTAILQHLW</sequence>
<reference evidence="2" key="1">
    <citation type="submission" date="2011-08" db="EMBL/GenBank/DDBJ databases">
        <title>The draft genome of Latimeria chalumnae.</title>
        <authorList>
            <person name="Di Palma F."/>
            <person name="Alfoldi J."/>
            <person name="Johnson J."/>
            <person name="Berlin A."/>
            <person name="Gnerre S."/>
            <person name="Jaffe D."/>
            <person name="MacCallum I."/>
            <person name="Young S."/>
            <person name="Walker B.J."/>
            <person name="Lander E."/>
            <person name="Lindblad-Toh K."/>
        </authorList>
    </citation>
    <scope>NUCLEOTIDE SEQUENCE [LARGE SCALE GENOMIC DNA]</scope>
    <source>
        <strain evidence="2">Wild caught</strain>
    </source>
</reference>
<dbReference type="Proteomes" id="UP000008672">
    <property type="component" value="Unassembled WGS sequence"/>
</dbReference>
<dbReference type="GeneTree" id="ENSGT00660000097478"/>
<evidence type="ECO:0000313" key="1">
    <source>
        <dbReference type="Ensembl" id="ENSLACP00000010847.1"/>
    </source>
</evidence>
<name>H3AMH6_LATCH</name>
<keyword evidence="2" id="KW-1185">Reference proteome</keyword>
<dbReference type="InParanoid" id="H3AMH6"/>
<dbReference type="HOGENOM" id="CLU_633945_0_0_1"/>
<dbReference type="SUPFAM" id="SSF56672">
    <property type="entry name" value="DNA/RNA polymerases"/>
    <property type="match status" value="1"/>
</dbReference>
<dbReference type="AlphaFoldDB" id="H3AMH6"/>
<dbReference type="InterPro" id="IPR043502">
    <property type="entry name" value="DNA/RNA_pol_sf"/>
</dbReference>
<dbReference type="CDD" id="cd09275">
    <property type="entry name" value="RNase_HI_RT_DIRS1"/>
    <property type="match status" value="1"/>
</dbReference>